<dbReference type="AlphaFoldDB" id="A0A7Z0LWH7"/>
<dbReference type="SUPFAM" id="SSF74650">
    <property type="entry name" value="Galactose mutarotase-like"/>
    <property type="match status" value="1"/>
</dbReference>
<dbReference type="EMBL" id="JACCDE010000032">
    <property type="protein sequence ID" value="NYS79723.1"/>
    <property type="molecule type" value="Genomic_DNA"/>
</dbReference>
<gene>
    <name evidence="1" type="ORF">HZS80_18750</name>
</gene>
<organism evidence="1 2">
    <name type="scientific">Vreelandella glaciei</name>
    <dbReference type="NCBI Taxonomy" id="186761"/>
    <lineage>
        <taxon>Bacteria</taxon>
        <taxon>Pseudomonadati</taxon>
        <taxon>Pseudomonadota</taxon>
        <taxon>Gammaproteobacteria</taxon>
        <taxon>Oceanospirillales</taxon>
        <taxon>Halomonadaceae</taxon>
        <taxon>Vreelandella</taxon>
    </lineage>
</organism>
<protein>
    <submittedName>
        <fullName evidence="1">Aldose 1-epimerase</fullName>
    </submittedName>
</protein>
<evidence type="ECO:0000313" key="1">
    <source>
        <dbReference type="EMBL" id="NYS79723.1"/>
    </source>
</evidence>
<dbReference type="RefSeq" id="WP_179916935.1">
    <property type="nucleotide sequence ID" value="NZ_JACCDE010000032.1"/>
</dbReference>
<evidence type="ECO:0000313" key="2">
    <source>
        <dbReference type="Proteomes" id="UP000526892"/>
    </source>
</evidence>
<dbReference type="InterPro" id="IPR011013">
    <property type="entry name" value="Gal_mutarotase_sf_dom"/>
</dbReference>
<accession>A0A7Z0LWH7</accession>
<dbReference type="Proteomes" id="UP000526892">
    <property type="component" value="Unassembled WGS sequence"/>
</dbReference>
<dbReference type="Pfam" id="PF01263">
    <property type="entry name" value="Aldose_epim"/>
    <property type="match status" value="1"/>
</dbReference>
<dbReference type="CDD" id="cd09021">
    <property type="entry name" value="Aldose_epim_Ec_YphB"/>
    <property type="match status" value="1"/>
</dbReference>
<dbReference type="InterPro" id="IPR014718">
    <property type="entry name" value="GH-type_carb-bd"/>
</dbReference>
<name>A0A7Z0LWH7_9GAMM</name>
<dbReference type="GO" id="GO:0005975">
    <property type="term" value="P:carbohydrate metabolic process"/>
    <property type="evidence" value="ECO:0007669"/>
    <property type="project" value="InterPro"/>
</dbReference>
<keyword evidence="2" id="KW-1185">Reference proteome</keyword>
<reference evidence="1 2" key="1">
    <citation type="journal article" date="2003" name="Extremophiles">
        <title>Halomonas glaciei sp. nov. isolated from fast ice of Adelie Land, Antarctica.</title>
        <authorList>
            <person name="Reddy G.S."/>
            <person name="Raghavan P.U."/>
            <person name="Sarita N.B."/>
            <person name="Prakash J.S."/>
            <person name="Nagesh N."/>
            <person name="Delille D."/>
            <person name="Shivaji S."/>
        </authorList>
    </citation>
    <scope>NUCLEOTIDE SEQUENCE [LARGE SCALE GENOMIC DNA]</scope>
    <source>
        <strain evidence="1 2">DD39</strain>
    </source>
</reference>
<dbReference type="GO" id="GO:0016853">
    <property type="term" value="F:isomerase activity"/>
    <property type="evidence" value="ECO:0007669"/>
    <property type="project" value="InterPro"/>
</dbReference>
<comment type="caution">
    <text evidence="1">The sequence shown here is derived from an EMBL/GenBank/DDBJ whole genome shotgun (WGS) entry which is preliminary data.</text>
</comment>
<proteinExistence type="predicted"/>
<dbReference type="Gene3D" id="2.70.98.10">
    <property type="match status" value="1"/>
</dbReference>
<dbReference type="InterPro" id="IPR008183">
    <property type="entry name" value="Aldose_1/G6P_1-epimerase"/>
</dbReference>
<sequence length="294" mass="33378">MTTITLENAQLRLVVNPEVGGSVVRFDALTQAGVVALMRPGSIDERDPNQLAMYPLIPWSNRIAKGGFEWRGQYYPLVKNLENEPLPIHGDGWQRSWQVVSQSAHTLQLELRSNEQPPFDYHAELSYCLIDRRLEVALSVTHLGDQPAPYGLGLHPWFPRTGDTRITALAEGVWEVDKAQLPREWHRLTPESTWNFSNGKELPERLIDNLFTGWKGQARIEWPARGVELELTTVPTMFRYLVFSPHEQADFFCFEPVSHVVDAHHSVSPLTQGLVELASDQATSMTCQFSYQTT</sequence>
<dbReference type="GO" id="GO:0030246">
    <property type="term" value="F:carbohydrate binding"/>
    <property type="evidence" value="ECO:0007669"/>
    <property type="project" value="InterPro"/>
</dbReference>